<dbReference type="NCBIfam" id="TIGR03098">
    <property type="entry name" value="ligase_PEP_1"/>
    <property type="match status" value="1"/>
</dbReference>
<dbReference type="AlphaFoldDB" id="A0A1H7ICC8"/>
<dbReference type="Pfam" id="PF13193">
    <property type="entry name" value="AMP-binding_C"/>
    <property type="match status" value="1"/>
</dbReference>
<accession>A0A1H7ICC8</accession>
<proteinExistence type="predicted"/>
<evidence type="ECO:0000259" key="2">
    <source>
        <dbReference type="Pfam" id="PF00501"/>
    </source>
</evidence>
<dbReference type="GO" id="GO:0016877">
    <property type="term" value="F:ligase activity, forming carbon-sulfur bonds"/>
    <property type="evidence" value="ECO:0007669"/>
    <property type="project" value="UniProtKB-ARBA"/>
</dbReference>
<dbReference type="EMBL" id="FOAA01000003">
    <property type="protein sequence ID" value="SEK58265.1"/>
    <property type="molecule type" value="Genomic_DNA"/>
</dbReference>
<dbReference type="InterPro" id="IPR025110">
    <property type="entry name" value="AMP-bd_C"/>
</dbReference>
<feature type="domain" description="AMP-binding enzyme C-terminal" evidence="3">
    <location>
        <begin position="440"/>
        <end position="516"/>
    </location>
</feature>
<dbReference type="InterPro" id="IPR045851">
    <property type="entry name" value="AMP-bd_C_sf"/>
</dbReference>
<dbReference type="Proteomes" id="UP000199256">
    <property type="component" value="Unassembled WGS sequence"/>
</dbReference>
<dbReference type="RefSeq" id="WP_090251291.1">
    <property type="nucleotide sequence ID" value="NZ_FOAA01000003.1"/>
</dbReference>
<dbReference type="STRING" id="1396821.SAMN05444515_10352"/>
<dbReference type="InterPro" id="IPR050237">
    <property type="entry name" value="ATP-dep_AMP-bd_enzyme"/>
</dbReference>
<dbReference type="OrthoDB" id="9803968at2"/>
<keyword evidence="5" id="KW-1185">Reference proteome</keyword>
<organism evidence="4 5">
    <name type="scientific">Ectothiorhodospira marina</name>
    <dbReference type="NCBI Taxonomy" id="1396821"/>
    <lineage>
        <taxon>Bacteria</taxon>
        <taxon>Pseudomonadati</taxon>
        <taxon>Pseudomonadota</taxon>
        <taxon>Gammaproteobacteria</taxon>
        <taxon>Chromatiales</taxon>
        <taxon>Ectothiorhodospiraceae</taxon>
        <taxon>Ectothiorhodospira</taxon>
    </lineage>
</organism>
<evidence type="ECO:0000259" key="3">
    <source>
        <dbReference type="Pfam" id="PF13193"/>
    </source>
</evidence>
<dbReference type="SUPFAM" id="SSF56801">
    <property type="entry name" value="Acetyl-CoA synthetase-like"/>
    <property type="match status" value="1"/>
</dbReference>
<dbReference type="PROSITE" id="PS00455">
    <property type="entry name" value="AMP_BINDING"/>
    <property type="match status" value="1"/>
</dbReference>
<dbReference type="PANTHER" id="PTHR43767">
    <property type="entry name" value="LONG-CHAIN-FATTY-ACID--COA LIGASE"/>
    <property type="match status" value="1"/>
</dbReference>
<keyword evidence="4" id="KW-0436">Ligase</keyword>
<dbReference type="Pfam" id="PF00501">
    <property type="entry name" value="AMP-binding"/>
    <property type="match status" value="1"/>
</dbReference>
<dbReference type="InterPro" id="IPR000873">
    <property type="entry name" value="AMP-dep_synth/lig_dom"/>
</dbReference>
<dbReference type="PANTHER" id="PTHR43767:SF10">
    <property type="entry name" value="SURFACTIN SYNTHASE SUBUNIT 1"/>
    <property type="match status" value="1"/>
</dbReference>
<evidence type="ECO:0000313" key="5">
    <source>
        <dbReference type="Proteomes" id="UP000199256"/>
    </source>
</evidence>
<evidence type="ECO:0000256" key="1">
    <source>
        <dbReference type="SAM" id="MobiDB-lite"/>
    </source>
</evidence>
<feature type="domain" description="AMP-dependent synthetase/ligase" evidence="2">
    <location>
        <begin position="12"/>
        <end position="374"/>
    </location>
</feature>
<feature type="region of interest" description="Disordered" evidence="1">
    <location>
        <begin position="507"/>
        <end position="528"/>
    </location>
</feature>
<dbReference type="InterPro" id="IPR020845">
    <property type="entry name" value="AMP-binding_CS"/>
</dbReference>
<dbReference type="InterPro" id="IPR042099">
    <property type="entry name" value="ANL_N_sf"/>
</dbReference>
<dbReference type="Gene3D" id="3.40.50.12780">
    <property type="entry name" value="N-terminal domain of ligase-like"/>
    <property type="match status" value="1"/>
</dbReference>
<gene>
    <name evidence="4" type="ORF">SAMN05444515_10352</name>
</gene>
<sequence>MDNTYLLHHLLQASAHRAPDAPAVTYGKHTQDYAAATQAAQRFAHGLRALGLERGERVGIFLEKRLETVSAIFGTSAAGGVFVPVNPVLKADQVAYILRHCNVRVLVTSPARFNALKDALEHCHDLRHVILTNTPADEHTLSGAAVHGWASLADAPEAPEPHIIDTDIAAILYTSGSTGGPKGVVLSHRNMVMGAKSVAQYLENHADDSLLAALPLSFDAGFSQLTTAFHSGARVVLLNYLLPRDVIKTLARERITGLTAVPPLWIQLTQLDWPEGIDAHLRYIANTGGRMPRETLNRLREHLPRTSPYLMYGLTEAFRATYLPPEQVDNRPDSIGKAIPNAEVLVLREDGSPCAPHEPGELVQRGALVAQGYWNDPDKTAHHFKPLPALAPGRQSGLVLPEIAVFSGDTVKYDEEGYLYFIGRRDEMIKTSGYRVSPTEVEEILYATRQVGECVAFGVPDDTLGQSIAVVVTAPEGTPVDTQALLSECKARMPAYMVPASIHIHEGPLPRNPNGKLDRKSLAAQYTS</sequence>
<dbReference type="InterPro" id="IPR017529">
    <property type="entry name" value="AcylCoA_ligase_PEP_1"/>
</dbReference>
<name>A0A1H7ICC8_9GAMM</name>
<reference evidence="5" key="1">
    <citation type="submission" date="2016-10" db="EMBL/GenBank/DDBJ databases">
        <authorList>
            <person name="Varghese N."/>
            <person name="Submissions S."/>
        </authorList>
    </citation>
    <scope>NUCLEOTIDE SEQUENCE [LARGE SCALE GENOMIC DNA]</scope>
    <source>
        <strain evidence="5">DSM 241</strain>
    </source>
</reference>
<protein>
    <submittedName>
        <fullName evidence="4">Acyl-CoA ligase (AMP-forming), exosortase A-associated</fullName>
    </submittedName>
</protein>
<dbReference type="Gene3D" id="3.30.300.30">
    <property type="match status" value="1"/>
</dbReference>
<evidence type="ECO:0000313" key="4">
    <source>
        <dbReference type="EMBL" id="SEK58265.1"/>
    </source>
</evidence>